<dbReference type="SUPFAM" id="SSF52799">
    <property type="entry name" value="(Phosphotyrosine protein) phosphatases II"/>
    <property type="match status" value="1"/>
</dbReference>
<dbReference type="PANTHER" id="PTHR31126:SF14">
    <property type="entry name" value="TYROSINE-PROTEIN PHOSPHATASE OCA6-RELATED"/>
    <property type="match status" value="1"/>
</dbReference>
<dbReference type="Gene3D" id="3.90.190.10">
    <property type="entry name" value="Protein tyrosine phosphatase superfamily"/>
    <property type="match status" value="1"/>
</dbReference>
<dbReference type="FunFam" id="3.90.190.10:FF:000084">
    <property type="entry name" value="Tyrosine phospatase-like protein"/>
    <property type="match status" value="1"/>
</dbReference>
<dbReference type="AlphaFoldDB" id="A0A024G700"/>
<organism evidence="1 2">
    <name type="scientific">Albugo candida</name>
    <dbReference type="NCBI Taxonomy" id="65357"/>
    <lineage>
        <taxon>Eukaryota</taxon>
        <taxon>Sar</taxon>
        <taxon>Stramenopiles</taxon>
        <taxon>Oomycota</taxon>
        <taxon>Peronosporomycetes</taxon>
        <taxon>Albuginales</taxon>
        <taxon>Albuginaceae</taxon>
        <taxon>Albugo</taxon>
    </lineage>
</organism>
<dbReference type="OrthoDB" id="6375174at2759"/>
<dbReference type="GO" id="GO:0016791">
    <property type="term" value="F:phosphatase activity"/>
    <property type="evidence" value="ECO:0007669"/>
    <property type="project" value="TreeGrafter"/>
</dbReference>
<reference evidence="1 2" key="1">
    <citation type="submission" date="2012-05" db="EMBL/GenBank/DDBJ databases">
        <title>Recombination and specialization in a pathogen metapopulation.</title>
        <authorList>
            <person name="Gardiner A."/>
            <person name="Kemen E."/>
            <person name="Schultz-Larsen T."/>
            <person name="MacLean D."/>
            <person name="Van Oosterhout C."/>
            <person name="Jones J.D.G."/>
        </authorList>
    </citation>
    <scope>NUCLEOTIDE SEQUENCE [LARGE SCALE GENOMIC DNA]</scope>
    <source>
        <strain evidence="1 2">Ac Nc2</strain>
    </source>
</reference>
<dbReference type="InParanoid" id="A0A024G700"/>
<dbReference type="CDD" id="cd17663">
    <property type="entry name" value="PFA-DSP_Oca6"/>
    <property type="match status" value="1"/>
</dbReference>
<proteinExistence type="predicted"/>
<dbReference type="InterPro" id="IPR029021">
    <property type="entry name" value="Prot-tyrosine_phosphatase-like"/>
</dbReference>
<keyword evidence="2" id="KW-1185">Reference proteome</keyword>
<dbReference type="Proteomes" id="UP000053237">
    <property type="component" value="Unassembled WGS sequence"/>
</dbReference>
<accession>A0A024G700</accession>
<evidence type="ECO:0000313" key="1">
    <source>
        <dbReference type="EMBL" id="CCI42101.1"/>
    </source>
</evidence>
<sequence>MLQVSALIPPFRFNIVELLVYRGSYPTLKNFRFLKRLKLKTIVSITPESPSSDVLEFCQEEGITHYQFLAEKYSSDNVTVSPAIASQIVHILIDQSKFPIYIHCLDGSNVTGIVIMILRKLQNWTKVATISEFCRFTRDHSIEKNESEYLATFCEEIVVPSKIPGWLWGGHCIHKHPTLVIRHTDSNGCISDPNELLVSTQSVSVANWESDKEKTEMFLRRMDEATRSRAHNEAIDGIDELENAEEVLQDIVIPRSLEALDLAGL</sequence>
<name>A0A024G700_9STRA</name>
<gene>
    <name evidence="1" type="ORF">BN9_028850</name>
</gene>
<dbReference type="EMBL" id="CAIX01000029">
    <property type="protein sequence ID" value="CCI42101.1"/>
    <property type="molecule type" value="Genomic_DNA"/>
</dbReference>
<dbReference type="PANTHER" id="PTHR31126">
    <property type="entry name" value="TYROSINE-PROTEIN PHOSPHATASE"/>
    <property type="match status" value="1"/>
</dbReference>
<evidence type="ECO:0008006" key="3">
    <source>
        <dbReference type="Google" id="ProtNLM"/>
    </source>
</evidence>
<comment type="caution">
    <text evidence="1">The sequence shown here is derived from an EMBL/GenBank/DDBJ whole genome shotgun (WGS) entry which is preliminary data.</text>
</comment>
<evidence type="ECO:0000313" key="2">
    <source>
        <dbReference type="Proteomes" id="UP000053237"/>
    </source>
</evidence>
<dbReference type="Pfam" id="PF03162">
    <property type="entry name" value="Y_phosphatase2"/>
    <property type="match status" value="1"/>
</dbReference>
<dbReference type="InterPro" id="IPR004861">
    <property type="entry name" value="Siw14-like"/>
</dbReference>
<protein>
    <recommendedName>
        <fullName evidence="3">Tyrosine specific protein phosphatases domain-containing protein</fullName>
    </recommendedName>
</protein>
<dbReference type="STRING" id="65357.A0A024G700"/>